<dbReference type="SUPFAM" id="SSF48726">
    <property type="entry name" value="Immunoglobulin"/>
    <property type="match status" value="2"/>
</dbReference>
<dbReference type="EnsemblMetazoa" id="XM_030988997">
    <property type="protein sequence ID" value="XP_030844857"/>
    <property type="gene ID" value="LOC105442463"/>
</dbReference>
<keyword evidence="9" id="KW-1185">Reference proteome</keyword>
<protein>
    <recommendedName>
        <fullName evidence="7">Ig-like domain-containing protein</fullName>
    </recommendedName>
</protein>
<evidence type="ECO:0000256" key="5">
    <source>
        <dbReference type="SAM" id="Phobius"/>
    </source>
</evidence>
<dbReference type="Proteomes" id="UP000007110">
    <property type="component" value="Unassembled WGS sequence"/>
</dbReference>
<dbReference type="GO" id="GO:0016020">
    <property type="term" value="C:membrane"/>
    <property type="evidence" value="ECO:0007669"/>
    <property type="project" value="UniProtKB-SubCell"/>
</dbReference>
<dbReference type="PANTHER" id="PTHR11973">
    <property type="entry name" value="CELL SURFACE GLYCOPROTEIN MUC18-RELATED"/>
    <property type="match status" value="1"/>
</dbReference>
<dbReference type="InterPro" id="IPR036179">
    <property type="entry name" value="Ig-like_dom_sf"/>
</dbReference>
<dbReference type="PROSITE" id="PS50835">
    <property type="entry name" value="IG_LIKE"/>
    <property type="match status" value="2"/>
</dbReference>
<evidence type="ECO:0000256" key="4">
    <source>
        <dbReference type="ARBA" id="ARBA00023180"/>
    </source>
</evidence>
<keyword evidence="3 5" id="KW-1133">Transmembrane helix</keyword>
<dbReference type="SMART" id="SM00409">
    <property type="entry name" value="IG"/>
    <property type="match status" value="1"/>
</dbReference>
<dbReference type="InterPro" id="IPR003599">
    <property type="entry name" value="Ig_sub"/>
</dbReference>
<keyword evidence="6" id="KW-0732">Signal</keyword>
<dbReference type="InterPro" id="IPR013783">
    <property type="entry name" value="Ig-like_fold"/>
</dbReference>
<dbReference type="FunCoup" id="A0A7M7P420">
    <property type="interactions" value="59"/>
</dbReference>
<dbReference type="InParanoid" id="A0A7M7P420"/>
<keyword evidence="5" id="KW-0472">Membrane</keyword>
<proteinExistence type="predicted"/>
<keyword evidence="2 5" id="KW-0812">Transmembrane</keyword>
<dbReference type="KEGG" id="spu:105442463"/>
<dbReference type="InterPro" id="IPR013106">
    <property type="entry name" value="Ig_V-set"/>
</dbReference>
<dbReference type="OMA" id="SEEPYIC"/>
<dbReference type="RefSeq" id="XP_030844857.1">
    <property type="nucleotide sequence ID" value="XM_030988997.1"/>
</dbReference>
<evidence type="ECO:0000259" key="7">
    <source>
        <dbReference type="PROSITE" id="PS50835"/>
    </source>
</evidence>
<feature type="domain" description="Ig-like" evidence="7">
    <location>
        <begin position="34"/>
        <end position="126"/>
    </location>
</feature>
<organism evidence="8 9">
    <name type="scientific">Strongylocentrotus purpuratus</name>
    <name type="common">Purple sea urchin</name>
    <dbReference type="NCBI Taxonomy" id="7668"/>
    <lineage>
        <taxon>Eukaryota</taxon>
        <taxon>Metazoa</taxon>
        <taxon>Echinodermata</taxon>
        <taxon>Eleutherozoa</taxon>
        <taxon>Echinozoa</taxon>
        <taxon>Echinoidea</taxon>
        <taxon>Euechinoidea</taxon>
        <taxon>Echinacea</taxon>
        <taxon>Camarodonta</taxon>
        <taxon>Echinidea</taxon>
        <taxon>Strongylocentrotidae</taxon>
        <taxon>Strongylocentrotus</taxon>
    </lineage>
</organism>
<evidence type="ECO:0000313" key="9">
    <source>
        <dbReference type="Proteomes" id="UP000007110"/>
    </source>
</evidence>
<evidence type="ECO:0000256" key="3">
    <source>
        <dbReference type="ARBA" id="ARBA00022989"/>
    </source>
</evidence>
<dbReference type="InterPro" id="IPR007110">
    <property type="entry name" value="Ig-like_dom"/>
</dbReference>
<evidence type="ECO:0000313" key="8">
    <source>
        <dbReference type="EnsemblMetazoa" id="XP_030844857"/>
    </source>
</evidence>
<feature type="signal peptide" evidence="6">
    <location>
        <begin position="1"/>
        <end position="22"/>
    </location>
</feature>
<sequence length="330" mass="36291">MKMVGQFLLLVLCVLRYNVAGGQVVTDRNTVMIKGSEASLQCSFRGTPLQLYWFKEGDPAMSKAETLIGFYSGRTQRPEHDSGKFNVSEDCSLTFTAEIGDAGRYYCDVSNDEGTKIGGFTDVTVAVPPDDPFPMIDNFTISDGNRPTTITCRADGASKGLVVLQWMHNGDEYPQIIRNFTNADGITENLTATIEALVSEEPYICVGTLKATNRVNSTEEAFVQRTIFSTIRSEGPTEYLTTPVEDTDNNHSTVIAVAVSVSFLLALTVIAAVYLCMKKKKLQIRTLQLYKILQKEGSRRVGPEAKFQQGVNNVGSREEASVTLVTPKKH</sequence>
<dbReference type="Pfam" id="PF07686">
    <property type="entry name" value="V-set"/>
    <property type="match status" value="1"/>
</dbReference>
<accession>A0A7M7P420</accession>
<reference evidence="9" key="1">
    <citation type="submission" date="2015-02" db="EMBL/GenBank/DDBJ databases">
        <title>Genome sequencing for Strongylocentrotus purpuratus.</title>
        <authorList>
            <person name="Murali S."/>
            <person name="Liu Y."/>
            <person name="Vee V."/>
            <person name="English A."/>
            <person name="Wang M."/>
            <person name="Skinner E."/>
            <person name="Han Y."/>
            <person name="Muzny D.M."/>
            <person name="Worley K.C."/>
            <person name="Gibbs R.A."/>
        </authorList>
    </citation>
    <scope>NUCLEOTIDE SEQUENCE</scope>
</reference>
<dbReference type="PANTHER" id="PTHR11973:SF24">
    <property type="entry name" value="FIBRONECTIN TYPE-III DOMAIN-CONTAINING PROTEIN"/>
    <property type="match status" value="1"/>
</dbReference>
<keyword evidence="4" id="KW-0325">Glycoprotein</keyword>
<dbReference type="InterPro" id="IPR051116">
    <property type="entry name" value="Surface_Rcpt/Adhesion_Mol"/>
</dbReference>
<evidence type="ECO:0000256" key="1">
    <source>
        <dbReference type="ARBA" id="ARBA00004479"/>
    </source>
</evidence>
<feature type="chain" id="PRO_5029653195" description="Ig-like domain-containing protein" evidence="6">
    <location>
        <begin position="23"/>
        <end position="330"/>
    </location>
</feature>
<evidence type="ECO:0000256" key="2">
    <source>
        <dbReference type="ARBA" id="ARBA00022692"/>
    </source>
</evidence>
<reference evidence="8" key="2">
    <citation type="submission" date="2021-01" db="UniProtKB">
        <authorList>
            <consortium name="EnsemblMetazoa"/>
        </authorList>
    </citation>
    <scope>IDENTIFICATION</scope>
</reference>
<dbReference type="GeneID" id="105442463"/>
<comment type="subcellular location">
    <subcellularLocation>
        <location evidence="1">Membrane</location>
        <topology evidence="1">Single-pass type I membrane protein</topology>
    </subcellularLocation>
</comment>
<feature type="transmembrane region" description="Helical" evidence="5">
    <location>
        <begin position="254"/>
        <end position="277"/>
    </location>
</feature>
<feature type="domain" description="Ig-like" evidence="7">
    <location>
        <begin position="128"/>
        <end position="216"/>
    </location>
</feature>
<name>A0A7M7P420_STRPU</name>
<dbReference type="AlphaFoldDB" id="A0A7M7P420"/>
<evidence type="ECO:0000256" key="6">
    <source>
        <dbReference type="SAM" id="SignalP"/>
    </source>
</evidence>
<dbReference type="Gene3D" id="2.60.40.10">
    <property type="entry name" value="Immunoglobulins"/>
    <property type="match status" value="1"/>
</dbReference>